<evidence type="ECO:0000259" key="5">
    <source>
        <dbReference type="PROSITE" id="PS51133"/>
    </source>
</evidence>
<keyword evidence="1" id="KW-0479">Metal-binding</keyword>
<evidence type="ECO:0000313" key="6">
    <source>
        <dbReference type="EMBL" id="QHU15390.1"/>
    </source>
</evidence>
<dbReference type="SMART" id="SM00440">
    <property type="entry name" value="ZnF_C2C2"/>
    <property type="match status" value="1"/>
</dbReference>
<protein>
    <recommendedName>
        <fullName evidence="5">TFIIS-type domain-containing protein</fullName>
    </recommendedName>
</protein>
<keyword evidence="4" id="KW-0175">Coiled coil</keyword>
<accession>A0A6C0KFD3</accession>
<dbReference type="GO" id="GO:0006351">
    <property type="term" value="P:DNA-templated transcription"/>
    <property type="evidence" value="ECO:0007669"/>
    <property type="project" value="InterPro"/>
</dbReference>
<dbReference type="AlphaFoldDB" id="A0A6C0KFD3"/>
<evidence type="ECO:0000256" key="4">
    <source>
        <dbReference type="SAM" id="Coils"/>
    </source>
</evidence>
<dbReference type="PROSITE" id="PS51133">
    <property type="entry name" value="ZF_TFIIS_2"/>
    <property type="match status" value="1"/>
</dbReference>
<feature type="coiled-coil region" evidence="4">
    <location>
        <begin position="76"/>
        <end position="103"/>
    </location>
</feature>
<feature type="domain" description="TFIIS-type" evidence="5">
    <location>
        <begin position="106"/>
        <end position="145"/>
    </location>
</feature>
<name>A0A6C0KFD3_9ZZZZ</name>
<dbReference type="GO" id="GO:0008270">
    <property type="term" value="F:zinc ion binding"/>
    <property type="evidence" value="ECO:0007669"/>
    <property type="project" value="UniProtKB-KW"/>
</dbReference>
<dbReference type="SUPFAM" id="SSF57783">
    <property type="entry name" value="Zinc beta-ribbon"/>
    <property type="match status" value="1"/>
</dbReference>
<keyword evidence="2" id="KW-0863">Zinc-finger</keyword>
<proteinExistence type="predicted"/>
<dbReference type="GO" id="GO:0003676">
    <property type="term" value="F:nucleic acid binding"/>
    <property type="evidence" value="ECO:0007669"/>
    <property type="project" value="InterPro"/>
</dbReference>
<evidence type="ECO:0000256" key="3">
    <source>
        <dbReference type="ARBA" id="ARBA00022833"/>
    </source>
</evidence>
<reference evidence="6" key="1">
    <citation type="journal article" date="2020" name="Nature">
        <title>Giant virus diversity and host interactions through global metagenomics.</title>
        <authorList>
            <person name="Schulz F."/>
            <person name="Roux S."/>
            <person name="Paez-Espino D."/>
            <person name="Jungbluth S."/>
            <person name="Walsh D.A."/>
            <person name="Denef V.J."/>
            <person name="McMahon K.D."/>
            <person name="Konstantinidis K.T."/>
            <person name="Eloe-Fadrosh E.A."/>
            <person name="Kyrpides N.C."/>
            <person name="Woyke T."/>
        </authorList>
    </citation>
    <scope>NUCLEOTIDE SEQUENCE</scope>
    <source>
        <strain evidence="6">GVMAG-S-1103017-68</strain>
    </source>
</reference>
<evidence type="ECO:0000256" key="2">
    <source>
        <dbReference type="ARBA" id="ARBA00022771"/>
    </source>
</evidence>
<evidence type="ECO:0000256" key="1">
    <source>
        <dbReference type="ARBA" id="ARBA00022723"/>
    </source>
</evidence>
<dbReference type="Pfam" id="PF01096">
    <property type="entry name" value="Zn_ribbon_TFIIS"/>
    <property type="match status" value="1"/>
</dbReference>
<dbReference type="EMBL" id="MN740856">
    <property type="protein sequence ID" value="QHU15390.1"/>
    <property type="molecule type" value="Genomic_DNA"/>
</dbReference>
<organism evidence="6">
    <name type="scientific">viral metagenome</name>
    <dbReference type="NCBI Taxonomy" id="1070528"/>
    <lineage>
        <taxon>unclassified sequences</taxon>
        <taxon>metagenomes</taxon>
        <taxon>organismal metagenomes</taxon>
    </lineage>
</organism>
<dbReference type="InterPro" id="IPR001222">
    <property type="entry name" value="Znf_TFIIS"/>
</dbReference>
<sequence length="146" mass="16250">MEPVVRAVLQRASADQLWAVQAANILCEVFKEDQHALRVNTADLVCLVGMREASGIDVASFCMSTKIARLEGTEHVASVREENDRADLEKQILEKNCEDALRKHAGVLTCSKCKSRHIAINQKQSRAADEGMTLYCMCECGHAWKM</sequence>
<dbReference type="Gene3D" id="2.20.25.10">
    <property type="match status" value="1"/>
</dbReference>
<keyword evidence="3" id="KW-0862">Zinc</keyword>